<evidence type="ECO:0000313" key="3">
    <source>
        <dbReference type="Proteomes" id="UP000306602"/>
    </source>
</evidence>
<evidence type="ECO:0000313" key="2">
    <source>
        <dbReference type="EMBL" id="THH35262.1"/>
    </source>
</evidence>
<name>A0A4S4N7V4_9RHOB</name>
<dbReference type="AlphaFoldDB" id="A0A4S4N7V4"/>
<keyword evidence="1" id="KW-0812">Transmembrane</keyword>
<keyword evidence="1" id="KW-1133">Transmembrane helix</keyword>
<organism evidence="2 3">
    <name type="scientific">Aliishimia ponticola</name>
    <dbReference type="NCBI Taxonomy" id="2499833"/>
    <lineage>
        <taxon>Bacteria</taxon>
        <taxon>Pseudomonadati</taxon>
        <taxon>Pseudomonadota</taxon>
        <taxon>Alphaproteobacteria</taxon>
        <taxon>Rhodobacterales</taxon>
        <taxon>Paracoccaceae</taxon>
        <taxon>Aliishimia</taxon>
    </lineage>
</organism>
<comment type="caution">
    <text evidence="2">The sequence shown here is derived from an EMBL/GenBank/DDBJ whole genome shotgun (WGS) entry which is preliminary data.</text>
</comment>
<dbReference type="OrthoDB" id="7875688at2"/>
<keyword evidence="3" id="KW-1185">Reference proteome</keyword>
<evidence type="ECO:0000256" key="1">
    <source>
        <dbReference type="SAM" id="Phobius"/>
    </source>
</evidence>
<dbReference type="EMBL" id="SRKY01000004">
    <property type="protein sequence ID" value="THH35262.1"/>
    <property type="molecule type" value="Genomic_DNA"/>
</dbReference>
<feature type="transmembrane region" description="Helical" evidence="1">
    <location>
        <begin position="6"/>
        <end position="28"/>
    </location>
</feature>
<reference evidence="2 3" key="1">
    <citation type="submission" date="2019-04" db="EMBL/GenBank/DDBJ databases">
        <title>Shimia ponticola sp. nov., isolated from seawater.</title>
        <authorList>
            <person name="Kim Y.-O."/>
            <person name="Yoon J.-H."/>
        </authorList>
    </citation>
    <scope>NUCLEOTIDE SEQUENCE [LARGE SCALE GENOMIC DNA]</scope>
    <source>
        <strain evidence="2 3">MYP11</strain>
    </source>
</reference>
<gene>
    <name evidence="2" type="ORF">E4Z66_15685</name>
</gene>
<accession>A0A4S4N7V4</accession>
<proteinExistence type="predicted"/>
<dbReference type="Proteomes" id="UP000306602">
    <property type="component" value="Unassembled WGS sequence"/>
</dbReference>
<dbReference type="RefSeq" id="WP_136463995.1">
    <property type="nucleotide sequence ID" value="NZ_SRKY01000004.1"/>
</dbReference>
<protein>
    <submittedName>
        <fullName evidence="2">Uncharacterized protein</fullName>
    </submittedName>
</protein>
<keyword evidence="1" id="KW-0472">Membrane</keyword>
<sequence>MVKDYVVYSSVAVGVTSTVIVAFSLPALTDVTGENAPTVAVQEAVAAQKSFCEQRLDGVNCVCFARRAGQVLAHDSPRAMGFAYADPNDLARDQGSDGC</sequence>